<dbReference type="PROSITE" id="PS51257">
    <property type="entry name" value="PROKAR_LIPOPROTEIN"/>
    <property type="match status" value="1"/>
</dbReference>
<evidence type="ECO:0000256" key="1">
    <source>
        <dbReference type="ARBA" id="ARBA00022475"/>
    </source>
</evidence>
<dbReference type="InterPro" id="IPR006059">
    <property type="entry name" value="SBP"/>
</dbReference>
<keyword evidence="5" id="KW-0449">Lipoprotein</keyword>
<sequence>MDFRNRRLLTACCSLVVVGSLVTGCDRLSNRTAKPLVRVSSQTSDDQMTLSWMRYEHSSQALDANSVVVQEFQKRKNVKLALQSVPQSNYEDKKKTLMATNSIPDVMMVNQNDLTDFADTHIFLDLTPYLDKMPNFHKLIEQKPEINKTKVDGKLYGFPLVTKWSVQSGLLPMIRTDLLAKLHLKAPTTYEELYQVLKKFKEAYPASYPFTSRAANGKTGTENLINPVAFGFGSGYTNITGTKIYYEPLTQQYKFGPFAPEFKEAIAYLHKLYKEKLLDPDYAVATSQIWQEKLSSGKSFFFQDNNGFGANFNKALQVKEPEAKFELLPALASNKGVKRNTIYQLDHLGEMYAISAKVKNPEEVIKLIDWMYGEEGTNLTSFGVENVDYTLVGGEYQISDATKLKFKDKQDPFRAMQSALGTGYLGLAFQSDDHPILLSSAPELLKWSEKANQDLADGINYREVNDPPFNKQERDRLKQLRTQLDAYLTQNMDKFIVSEGALNDWDTFIKQCKDKGATEIETIYNTALARVMK</sequence>
<keyword evidence="2" id="KW-0732">Signal</keyword>
<evidence type="ECO:0000256" key="4">
    <source>
        <dbReference type="ARBA" id="ARBA00023139"/>
    </source>
</evidence>
<keyword evidence="1" id="KW-1003">Cell membrane</keyword>
<dbReference type="PANTHER" id="PTHR43649">
    <property type="entry name" value="ARABINOSE-BINDING PROTEIN-RELATED"/>
    <property type="match status" value="1"/>
</dbReference>
<keyword evidence="4" id="KW-0564">Palmitate</keyword>
<evidence type="ECO:0000256" key="5">
    <source>
        <dbReference type="ARBA" id="ARBA00023288"/>
    </source>
</evidence>
<dbReference type="Gene3D" id="3.40.190.10">
    <property type="entry name" value="Periplasmic binding protein-like II"/>
    <property type="match status" value="2"/>
</dbReference>
<evidence type="ECO:0000313" key="6">
    <source>
        <dbReference type="EMBL" id="MDU0201851.1"/>
    </source>
</evidence>
<dbReference type="EMBL" id="JAWCUD010000003">
    <property type="protein sequence ID" value="MDU0201851.1"/>
    <property type="molecule type" value="Genomic_DNA"/>
</dbReference>
<dbReference type="SUPFAM" id="SSF53850">
    <property type="entry name" value="Periplasmic binding protein-like II"/>
    <property type="match status" value="1"/>
</dbReference>
<evidence type="ECO:0000256" key="2">
    <source>
        <dbReference type="ARBA" id="ARBA00022729"/>
    </source>
</evidence>
<proteinExistence type="predicted"/>
<gene>
    <name evidence="6" type="ORF">RQP52_12165</name>
</gene>
<dbReference type="Pfam" id="PF01547">
    <property type="entry name" value="SBP_bac_1"/>
    <property type="match status" value="1"/>
</dbReference>
<dbReference type="RefSeq" id="WP_315951749.1">
    <property type="nucleotide sequence ID" value="NZ_JAWCUD010000003.1"/>
</dbReference>
<keyword evidence="3" id="KW-0472">Membrane</keyword>
<keyword evidence="7" id="KW-1185">Reference proteome</keyword>
<dbReference type="PANTHER" id="PTHR43649:SF33">
    <property type="entry name" value="POLYGALACTURONAN_RHAMNOGALACTURONAN-BINDING PROTEIN YTCQ"/>
    <property type="match status" value="1"/>
</dbReference>
<evidence type="ECO:0000313" key="7">
    <source>
        <dbReference type="Proteomes" id="UP001260980"/>
    </source>
</evidence>
<protein>
    <submittedName>
        <fullName evidence="6">Extracellular solute-binding protein</fullName>
    </submittedName>
</protein>
<dbReference type="Proteomes" id="UP001260980">
    <property type="component" value="Unassembled WGS sequence"/>
</dbReference>
<dbReference type="InterPro" id="IPR050490">
    <property type="entry name" value="Bact_solute-bd_prot1"/>
</dbReference>
<organism evidence="6 7">
    <name type="scientific">Paenibacillus violae</name>
    <dbReference type="NCBI Taxonomy" id="3077234"/>
    <lineage>
        <taxon>Bacteria</taxon>
        <taxon>Bacillati</taxon>
        <taxon>Bacillota</taxon>
        <taxon>Bacilli</taxon>
        <taxon>Bacillales</taxon>
        <taxon>Paenibacillaceae</taxon>
        <taxon>Paenibacillus</taxon>
    </lineage>
</organism>
<name>A0ABU3RC74_9BACL</name>
<comment type="caution">
    <text evidence="6">The sequence shown here is derived from an EMBL/GenBank/DDBJ whole genome shotgun (WGS) entry which is preliminary data.</text>
</comment>
<accession>A0ABU3RC74</accession>
<evidence type="ECO:0000256" key="3">
    <source>
        <dbReference type="ARBA" id="ARBA00023136"/>
    </source>
</evidence>
<reference evidence="6 7" key="1">
    <citation type="submission" date="2023-10" db="EMBL/GenBank/DDBJ databases">
        <title>Paenibacillus strain PFR10 Genome sequencing and assembly.</title>
        <authorList>
            <person name="Kim I."/>
        </authorList>
    </citation>
    <scope>NUCLEOTIDE SEQUENCE [LARGE SCALE GENOMIC DNA]</scope>
    <source>
        <strain evidence="6 7">PFR10</strain>
    </source>
</reference>